<dbReference type="Gene3D" id="1.25.10.10">
    <property type="entry name" value="Leucine-rich Repeat Variant"/>
    <property type="match status" value="2"/>
</dbReference>
<dbReference type="InterPro" id="IPR016024">
    <property type="entry name" value="ARM-type_fold"/>
</dbReference>
<evidence type="ECO:0000259" key="2">
    <source>
        <dbReference type="Pfam" id="PF06439"/>
    </source>
</evidence>
<feature type="chain" id="PRO_5016924468" evidence="1">
    <location>
        <begin position="21"/>
        <end position="1133"/>
    </location>
</feature>
<dbReference type="InterPro" id="IPR011989">
    <property type="entry name" value="ARM-like"/>
</dbReference>
<dbReference type="EMBL" id="QCXX01000008">
    <property type="protein sequence ID" value="PUV21979.1"/>
    <property type="molecule type" value="Genomic_DNA"/>
</dbReference>
<dbReference type="AlphaFoldDB" id="A0A363NMD5"/>
<dbReference type="Proteomes" id="UP000250831">
    <property type="component" value="Unassembled WGS sequence"/>
</dbReference>
<reference evidence="3 4" key="1">
    <citation type="submission" date="2018-04" db="EMBL/GenBank/DDBJ databases">
        <title>Sphingobacterium sp. M46 Genome.</title>
        <authorList>
            <person name="Cheng J."/>
            <person name="Li Y."/>
        </authorList>
    </citation>
    <scope>NUCLEOTIDE SEQUENCE [LARGE SCALE GENOMIC DNA]</scope>
    <source>
        <strain evidence="3 4">M46</strain>
    </source>
</reference>
<evidence type="ECO:0000256" key="1">
    <source>
        <dbReference type="SAM" id="SignalP"/>
    </source>
</evidence>
<dbReference type="OrthoDB" id="9806233at2"/>
<dbReference type="InterPro" id="IPR010496">
    <property type="entry name" value="AL/BT2_dom"/>
</dbReference>
<dbReference type="GO" id="GO:0016787">
    <property type="term" value="F:hydrolase activity"/>
    <property type="evidence" value="ECO:0007669"/>
    <property type="project" value="InterPro"/>
</dbReference>
<sequence>MKKIFNSLAVLLLISSASYAQQPQNRTTATKIADVLAQQPAEEKEKFLLAMHELEGFSSDDIVAFLKGLKAPGSNNAPIEFAANSYSFYVNQPGKEQQKKIFVEGLAKSITQLSEPTNQVFALRLLRQCADNSAIPAVANCLTNDYLADAAARTLVSIRTSESAAALEKALAASTTEKTAIAIVTALGDLKVSNAENAILNLTQKYSSDAFQRTALIALSKIGGTASASLFQNKLNDAAYSYDKFDAVGLGIDYAQSLIDNKHDQDAVKFLNKFFQESQKAKSINGQFASLKLLAAIDPKKQQKNLLSAVKSDNGAYRNLALQLLGKYGKGSDAKSLLALASKGTPEVQESVLNYLAHNGSASSLTAIQALVGKTTSPVTKLAGLSAINTLSQGKETNTLIQAFDADQEFNNSVKALILSSKDANVINDVNNALASVDDSKKIQLLDILSKRSNSASSKAVLAIKTANPSVEEAINKALPNVAQESDLEELFNRLNNTTDPKSAALLQKAIVNVVQSSPNANGLTGKLAANISKSAAPSATKYFPIFAGLGDDQSLKAVGNYLNNSNPELRAAAITSLASWTSANALPELVALSRTEKDQNLFNTVYKGLIKSISSSTNTTDQKTLLLRDAFSVAKTVEQKKAALAALQPTGTYQAFIFAADKMADPQLGEAAANTAMNIAMDNKYYGSKVREVLEQVIGKLSGSESGYLKEAVVRYLSEMPIKEGYVSLFNGKDLSGWKGLVADPIKRGKMNAKTLAAEQAKADDIMRKGWSASNGEIVFSGKGDNLATIKQYGDFEMLVDWKLENYGGIEGDAGIYLRGTPQVQIWDIANTRVGAQVGSGGLYNNQKNESKPLKVADNATGEWNTFKIKMQGENVSVWLNGQLVTDNIPLENYWDRNQSIFPTEQIELQAHGSVVYYRDLFIKEFPRRQVFKLSDQEKKEGFDVLFDGTNLDKWTENKAYVINDEGYIWVYPNAKFGGNLYTKEEYADFIYRFDFKLTPGANNGVGIRAPLDGDAAYEAMEIQILDDGADVYKDLKPYQYHGSIYGVVTAKKGHLKPLGEWNSEEIYVKGNRVKVTLNGTVIVDADIAEASKNGTLDGKQHPGLKRKSGHIGFLGHGTEVFFKDIRVKKLK</sequence>
<proteinExistence type="predicted"/>
<gene>
    <name evidence="3" type="ORF">DCO56_23885</name>
</gene>
<organism evidence="3 4">
    <name type="scientific">Sphingobacterium athyrii</name>
    <dbReference type="NCBI Taxonomy" id="2152717"/>
    <lineage>
        <taxon>Bacteria</taxon>
        <taxon>Pseudomonadati</taxon>
        <taxon>Bacteroidota</taxon>
        <taxon>Sphingobacteriia</taxon>
        <taxon>Sphingobacteriales</taxon>
        <taxon>Sphingobacteriaceae</taxon>
        <taxon>Sphingobacterium</taxon>
    </lineage>
</organism>
<comment type="caution">
    <text evidence="3">The sequence shown here is derived from an EMBL/GenBank/DDBJ whole genome shotgun (WGS) entry which is preliminary data.</text>
</comment>
<dbReference type="Pfam" id="PF06439">
    <property type="entry name" value="3keto-disac_hyd"/>
    <property type="match status" value="2"/>
</dbReference>
<dbReference type="SUPFAM" id="SSF48371">
    <property type="entry name" value="ARM repeat"/>
    <property type="match status" value="1"/>
</dbReference>
<feature type="domain" description="3-keto-alpha-glucoside-1,2-lyase/3-keto-2-hydroxy-glucal hydratase" evidence="2">
    <location>
        <begin position="943"/>
        <end position="1130"/>
    </location>
</feature>
<dbReference type="Gene3D" id="2.60.120.560">
    <property type="entry name" value="Exo-inulinase, domain 1"/>
    <property type="match status" value="2"/>
</dbReference>
<feature type="domain" description="3-keto-alpha-glucoside-1,2-lyase/3-keto-2-hydroxy-glucal hydratase" evidence="2">
    <location>
        <begin position="726"/>
        <end position="925"/>
    </location>
</feature>
<keyword evidence="4" id="KW-1185">Reference proteome</keyword>
<evidence type="ECO:0000313" key="3">
    <source>
        <dbReference type="EMBL" id="PUV21979.1"/>
    </source>
</evidence>
<dbReference type="RefSeq" id="WP_108636220.1">
    <property type="nucleotide sequence ID" value="NZ_QCXX01000008.1"/>
</dbReference>
<feature type="signal peptide" evidence="1">
    <location>
        <begin position="1"/>
        <end position="20"/>
    </location>
</feature>
<name>A0A363NMD5_9SPHI</name>
<protein>
    <submittedName>
        <fullName evidence="3">DUF1080 domain-containing protein</fullName>
    </submittedName>
</protein>
<keyword evidence="1" id="KW-0732">Signal</keyword>
<accession>A0A363NMD5</accession>
<evidence type="ECO:0000313" key="4">
    <source>
        <dbReference type="Proteomes" id="UP000250831"/>
    </source>
</evidence>